<sequence>MEEENKSEETKEDVLIKTKSEVERIIKQITENGLQTANVELLYKLIDIHKDIENEKYWKEKEEESMYRGRDYFMDDSYNGGRSRDSRGRYMDGSYGRRGVPGTGRGRYRGYDMIEEMGEHYGDYSEGRDTYGNDRETEKSFDKMLQSLEDFTYLIMQEADSQDKIEKVRKTARKISEM</sequence>
<evidence type="ECO:0000256" key="1">
    <source>
        <dbReference type="SAM" id="MobiDB-lite"/>
    </source>
</evidence>
<evidence type="ECO:0000313" key="2">
    <source>
        <dbReference type="EMBL" id="DAF88299.1"/>
    </source>
</evidence>
<name>A0A8S5U1G9_9CAUD</name>
<protein>
    <submittedName>
        <fullName evidence="2">Uncharacterized protein</fullName>
    </submittedName>
</protein>
<organism evidence="2">
    <name type="scientific">Siphoviridae sp. ctt8434</name>
    <dbReference type="NCBI Taxonomy" id="2825703"/>
    <lineage>
        <taxon>Viruses</taxon>
        <taxon>Duplodnaviria</taxon>
        <taxon>Heunggongvirae</taxon>
        <taxon>Uroviricota</taxon>
        <taxon>Caudoviricetes</taxon>
    </lineage>
</organism>
<dbReference type="EMBL" id="BK015983">
    <property type="protein sequence ID" value="DAF88299.1"/>
    <property type="molecule type" value="Genomic_DNA"/>
</dbReference>
<reference evidence="2" key="1">
    <citation type="journal article" date="2021" name="Proc. Natl. Acad. Sci. U.S.A.">
        <title>A Catalog of Tens of Thousands of Viruses from Human Metagenomes Reveals Hidden Associations with Chronic Diseases.</title>
        <authorList>
            <person name="Tisza M.J."/>
            <person name="Buck C.B."/>
        </authorList>
    </citation>
    <scope>NUCLEOTIDE SEQUENCE</scope>
    <source>
        <strain evidence="2">Ctt8434</strain>
    </source>
</reference>
<accession>A0A8S5U1G9</accession>
<feature type="region of interest" description="Disordered" evidence="1">
    <location>
        <begin position="77"/>
        <end position="98"/>
    </location>
</feature>
<proteinExistence type="predicted"/>